<keyword evidence="8" id="KW-0969">Cilium</keyword>
<name>A0A3B1CIV0_9ZZZZ</name>
<evidence type="ECO:0000256" key="1">
    <source>
        <dbReference type="ARBA" id="ARBA00004117"/>
    </source>
</evidence>
<dbReference type="GO" id="GO:0071978">
    <property type="term" value="P:bacterial-type flagellum-dependent swarming motility"/>
    <property type="evidence" value="ECO:0007669"/>
    <property type="project" value="TreeGrafter"/>
</dbReference>
<protein>
    <recommendedName>
        <fullName evidence="3">Flagellar basal-body rod protein FlgC</fullName>
    </recommendedName>
</protein>
<keyword evidence="8" id="KW-0966">Cell projection</keyword>
<keyword evidence="8" id="KW-0282">Flagellum</keyword>
<dbReference type="InterPro" id="IPR019776">
    <property type="entry name" value="Flagellar_basal_body_rod_CS"/>
</dbReference>
<evidence type="ECO:0000256" key="2">
    <source>
        <dbReference type="ARBA" id="ARBA00009677"/>
    </source>
</evidence>
<feature type="domain" description="Flagellar basal body rod protein N-terminal" evidence="6">
    <location>
        <begin position="11"/>
        <end position="34"/>
    </location>
</feature>
<dbReference type="NCBIfam" id="TIGR01395">
    <property type="entry name" value="FlgC"/>
    <property type="match status" value="1"/>
</dbReference>
<dbReference type="EMBL" id="UOGF01000060">
    <property type="protein sequence ID" value="VAX30406.1"/>
    <property type="molecule type" value="Genomic_DNA"/>
</dbReference>
<accession>A0A3B1CIV0</accession>
<reference evidence="8" key="1">
    <citation type="submission" date="2018-06" db="EMBL/GenBank/DDBJ databases">
        <authorList>
            <person name="Zhirakovskaya E."/>
        </authorList>
    </citation>
    <scope>NUCLEOTIDE SEQUENCE</scope>
</reference>
<evidence type="ECO:0000259" key="7">
    <source>
        <dbReference type="Pfam" id="PF06429"/>
    </source>
</evidence>
<dbReference type="AlphaFoldDB" id="A0A3B1CIV0"/>
<dbReference type="PROSITE" id="PS00588">
    <property type="entry name" value="FLAGELLA_BB_ROD"/>
    <property type="match status" value="1"/>
</dbReference>
<dbReference type="PANTHER" id="PTHR30435:SF2">
    <property type="entry name" value="FLAGELLAR BASAL-BODY ROD PROTEIN FLGC"/>
    <property type="match status" value="1"/>
</dbReference>
<comment type="subcellular location">
    <subcellularLocation>
        <location evidence="1">Bacterial flagellum basal body</location>
    </subcellularLocation>
</comment>
<evidence type="ECO:0000313" key="8">
    <source>
        <dbReference type="EMBL" id="VAX30406.1"/>
    </source>
</evidence>
<evidence type="ECO:0000256" key="3">
    <source>
        <dbReference type="ARBA" id="ARBA00017941"/>
    </source>
</evidence>
<dbReference type="InterPro" id="IPR001444">
    <property type="entry name" value="Flag_bb_rod_N"/>
</dbReference>
<dbReference type="Pfam" id="PF00460">
    <property type="entry name" value="Flg_bb_rod"/>
    <property type="match status" value="1"/>
</dbReference>
<feature type="domain" description="Flagellar basal-body/hook protein C-terminal" evidence="7">
    <location>
        <begin position="98"/>
        <end position="141"/>
    </location>
</feature>
<organism evidence="8">
    <name type="scientific">hydrothermal vent metagenome</name>
    <dbReference type="NCBI Taxonomy" id="652676"/>
    <lineage>
        <taxon>unclassified sequences</taxon>
        <taxon>metagenomes</taxon>
        <taxon>ecological metagenomes</taxon>
    </lineage>
</organism>
<dbReference type="InterPro" id="IPR010930">
    <property type="entry name" value="Flg_bb/hook_C_dom"/>
</dbReference>
<dbReference type="Pfam" id="PF06429">
    <property type="entry name" value="Flg_bbr_C"/>
    <property type="match status" value="1"/>
</dbReference>
<dbReference type="GO" id="GO:0030694">
    <property type="term" value="C:bacterial-type flagellum basal body, rod"/>
    <property type="evidence" value="ECO:0007669"/>
    <property type="project" value="InterPro"/>
</dbReference>
<dbReference type="PANTHER" id="PTHR30435">
    <property type="entry name" value="FLAGELLAR PROTEIN"/>
    <property type="match status" value="1"/>
</dbReference>
<evidence type="ECO:0000259" key="6">
    <source>
        <dbReference type="Pfam" id="PF00460"/>
    </source>
</evidence>
<dbReference type="InterPro" id="IPR006299">
    <property type="entry name" value="FlgC"/>
</dbReference>
<gene>
    <name evidence="8" type="ORF">MNBD_NITROSPIRAE01-686</name>
</gene>
<evidence type="ECO:0000256" key="4">
    <source>
        <dbReference type="ARBA" id="ARBA00023143"/>
    </source>
</evidence>
<keyword evidence="4" id="KW-0975">Bacterial flagellum</keyword>
<proteinExistence type="inferred from homology"/>
<evidence type="ECO:0000256" key="5">
    <source>
        <dbReference type="ARBA" id="ARBA00025933"/>
    </source>
</evidence>
<comment type="similarity">
    <text evidence="2">Belongs to the flagella basal body rod proteins family.</text>
</comment>
<sequence length="144" mass="15900">MNISQAFAIPASGLDAQRERLNIISSNLANVDSTQTPEGGPYRRRDVVFSTSPAEGSFASALAQERNTLKQVKVSQIVYDQRPFKEVFEPSHPDANTEGYVLYPNVNAMEEMVNMISALRSYEANVTMLNSVKSMALKALEIGR</sequence>
<comment type="subunit">
    <text evidence="5">The basal body constitutes a major portion of the flagellar organelle and consists of four rings (L,P,S, and M) mounted on a central rod. The rod consists of about 26 subunits of FlgG in the distal portion, and FlgB, FlgC and FlgF are thought to build up the proximal portion of the rod with about 6 subunits each.</text>
</comment>